<name>A0A645H418_9ZZZZ</name>
<evidence type="ECO:0008006" key="2">
    <source>
        <dbReference type="Google" id="ProtNLM"/>
    </source>
</evidence>
<evidence type="ECO:0000313" key="1">
    <source>
        <dbReference type="EMBL" id="MPN31064.1"/>
    </source>
</evidence>
<dbReference type="InterPro" id="IPR011322">
    <property type="entry name" value="N-reg_PII-like_a/b"/>
</dbReference>
<dbReference type="AlphaFoldDB" id="A0A645H418"/>
<organism evidence="1">
    <name type="scientific">bioreactor metagenome</name>
    <dbReference type="NCBI Taxonomy" id="1076179"/>
    <lineage>
        <taxon>unclassified sequences</taxon>
        <taxon>metagenomes</taxon>
        <taxon>ecological metagenomes</taxon>
    </lineage>
</organism>
<comment type="caution">
    <text evidence="1">The sequence shown here is derived from an EMBL/GenBank/DDBJ whole genome shotgun (WGS) entry which is preliminary data.</text>
</comment>
<proteinExistence type="predicted"/>
<accession>A0A645H418</accession>
<protein>
    <recommendedName>
        <fullName evidence="2">Nitrogen regulatory protein P-II</fullName>
    </recommendedName>
</protein>
<sequence>MNEREKPMLLFVIADTKKDDELGDYLKKLKCRMIMTIRGRGTVKSEVLTAMGLGDSRRSVTACIIRQDNEETVLTKLSRKMQLEQPGNGVAFTIDINSVGGTRTLEYLCGAHTTGGV</sequence>
<reference evidence="1" key="1">
    <citation type="submission" date="2019-08" db="EMBL/GenBank/DDBJ databases">
        <authorList>
            <person name="Kucharzyk K."/>
            <person name="Murdoch R.W."/>
            <person name="Higgins S."/>
            <person name="Loffler F."/>
        </authorList>
    </citation>
    <scope>NUCLEOTIDE SEQUENCE</scope>
</reference>
<gene>
    <name evidence="1" type="ORF">SDC9_178537</name>
</gene>
<dbReference type="EMBL" id="VSSQ01082445">
    <property type="protein sequence ID" value="MPN31064.1"/>
    <property type="molecule type" value="Genomic_DNA"/>
</dbReference>
<dbReference type="SUPFAM" id="SSF54913">
    <property type="entry name" value="GlnB-like"/>
    <property type="match status" value="1"/>
</dbReference>